<accession>A0A8H3ZCF7</accession>
<feature type="domain" description="TACO1/YebC-like N-terminal" evidence="4">
    <location>
        <begin position="83"/>
        <end position="153"/>
    </location>
</feature>
<evidence type="ECO:0000313" key="7">
    <source>
        <dbReference type="EMBL" id="KAE9987221.1"/>
    </source>
</evidence>
<evidence type="ECO:0000256" key="1">
    <source>
        <dbReference type="ARBA" id="ARBA00004173"/>
    </source>
</evidence>
<dbReference type="EMBL" id="WNWR01000240">
    <property type="protein sequence ID" value="KAE9987221.1"/>
    <property type="molecule type" value="Genomic_DNA"/>
</dbReference>
<dbReference type="AlphaFoldDB" id="A0A8H3ZCF7"/>
<evidence type="ECO:0000313" key="5">
    <source>
        <dbReference type="EMBL" id="KAE9965919.1"/>
    </source>
</evidence>
<proteinExistence type="inferred from homology"/>
<dbReference type="OrthoDB" id="2017544at2759"/>
<dbReference type="FunFam" id="1.10.10.200:FF:000002">
    <property type="entry name" value="Probable transcriptional regulatory protein CLM62_37755"/>
    <property type="match status" value="1"/>
</dbReference>
<evidence type="ECO:0000313" key="6">
    <source>
        <dbReference type="EMBL" id="KAE9978839.1"/>
    </source>
</evidence>
<dbReference type="InterPro" id="IPR026564">
    <property type="entry name" value="Transcrip_reg_TACO1-like_dom3"/>
</dbReference>
<comment type="caution">
    <text evidence="7">The sequence shown here is derived from an EMBL/GenBank/DDBJ whole genome shotgun (WGS) entry which is preliminary data.</text>
</comment>
<dbReference type="GO" id="GO:0005739">
    <property type="term" value="C:mitochondrion"/>
    <property type="evidence" value="ECO:0007669"/>
    <property type="project" value="UniProtKB-SubCell"/>
</dbReference>
<reference evidence="7 9" key="1">
    <citation type="submission" date="2019-07" db="EMBL/GenBank/DDBJ databases">
        <title>Venturia inaequalis Genome Resource.</title>
        <authorList>
            <person name="Lichtner F.J."/>
        </authorList>
    </citation>
    <scope>NUCLEOTIDE SEQUENCE [LARGE SCALE GENOMIC DNA]</scope>
    <source>
        <strain evidence="6 8">120213</strain>
        <strain evidence="5">Bline_iso_100314</strain>
        <strain evidence="7 9">DMI_063113</strain>
    </source>
</reference>
<dbReference type="Proteomes" id="UP000490939">
    <property type="component" value="Unassembled WGS sequence"/>
</dbReference>
<dbReference type="EMBL" id="WNWQ01000568">
    <property type="protein sequence ID" value="KAE9965919.1"/>
    <property type="molecule type" value="Genomic_DNA"/>
</dbReference>
<dbReference type="Proteomes" id="UP000447873">
    <property type="component" value="Unassembled WGS sequence"/>
</dbReference>
<comment type="similarity">
    <text evidence="2">Belongs to the TACO1 family.</text>
</comment>
<evidence type="ECO:0000259" key="4">
    <source>
        <dbReference type="Pfam" id="PF20772"/>
    </source>
</evidence>
<gene>
    <name evidence="5" type="ORF">BLS_007304</name>
    <name evidence="7" type="ORF">EG327_003963</name>
    <name evidence="6" type="ORF">EG328_001224</name>
</gene>
<evidence type="ECO:0000256" key="2">
    <source>
        <dbReference type="ARBA" id="ARBA00008724"/>
    </source>
</evidence>
<name>A0A8H3ZCF7_VENIN</name>
<dbReference type="PANTHER" id="PTHR12532:SF0">
    <property type="entry name" value="TRANSLATIONAL ACTIVATOR OF CYTOCHROME C OXIDASE 1"/>
    <property type="match status" value="1"/>
</dbReference>
<dbReference type="InterPro" id="IPR049083">
    <property type="entry name" value="TACO1_YebC_N"/>
</dbReference>
<keyword evidence="9" id="KW-1185">Reference proteome</keyword>
<dbReference type="InterPro" id="IPR029072">
    <property type="entry name" value="YebC-like"/>
</dbReference>
<evidence type="ECO:0000313" key="9">
    <source>
        <dbReference type="Proteomes" id="UP000490939"/>
    </source>
</evidence>
<feature type="domain" description="TACO1/YebC-like second and third" evidence="3">
    <location>
        <begin position="162"/>
        <end position="324"/>
    </location>
</feature>
<dbReference type="InterPro" id="IPR017856">
    <property type="entry name" value="Integrase-like_N"/>
</dbReference>
<dbReference type="Pfam" id="PF01709">
    <property type="entry name" value="Transcrip_reg"/>
    <property type="match status" value="1"/>
</dbReference>
<dbReference type="SUPFAM" id="SSF75625">
    <property type="entry name" value="YebC-like"/>
    <property type="match status" value="1"/>
</dbReference>
<dbReference type="HAMAP" id="MF_00693">
    <property type="entry name" value="Transcrip_reg_TACO1"/>
    <property type="match status" value="1"/>
</dbReference>
<sequence>MFVPSRSVLRFLRQSVSQKPSKCQLTDHRRFSASPQQSILSPGRTRLASASIKKFKPPDDPRCTGAFQLRKFSASAHAQSGHSRWSKIKHDKAVKDGRTAKHRVLLAQDLILAVKLHGPDPAANPRLRTAIEKAKAAKFPKDSIENAIKRGQGISSSGKPLENVTIEAVLPAGVAVIVECQTESKLRTLTEVRAVITKGGGQPSPTQYMFNRRGKIVFKLGDVSPDTLMETALDLDGFIDMEGPEEGEETEEGQTSVLTEPNATKAVADAISEKLKVEITSLDIEWQPTDILEFKEDDPSYGQIQEIIDKLEDISEVQDVYVNI</sequence>
<dbReference type="EMBL" id="WNWS01000128">
    <property type="protein sequence ID" value="KAE9978839.1"/>
    <property type="molecule type" value="Genomic_DNA"/>
</dbReference>
<dbReference type="Pfam" id="PF20772">
    <property type="entry name" value="TACO1_YebC_N"/>
    <property type="match status" value="1"/>
</dbReference>
<evidence type="ECO:0000259" key="3">
    <source>
        <dbReference type="Pfam" id="PF01709"/>
    </source>
</evidence>
<organism evidence="7 9">
    <name type="scientific">Venturia inaequalis</name>
    <name type="common">Apple scab fungus</name>
    <dbReference type="NCBI Taxonomy" id="5025"/>
    <lineage>
        <taxon>Eukaryota</taxon>
        <taxon>Fungi</taxon>
        <taxon>Dikarya</taxon>
        <taxon>Ascomycota</taxon>
        <taxon>Pezizomycotina</taxon>
        <taxon>Dothideomycetes</taxon>
        <taxon>Pleosporomycetidae</taxon>
        <taxon>Venturiales</taxon>
        <taxon>Venturiaceae</taxon>
        <taxon>Venturia</taxon>
    </lineage>
</organism>
<dbReference type="Gene3D" id="3.30.70.980">
    <property type="match status" value="2"/>
</dbReference>
<protein>
    <submittedName>
        <fullName evidence="7">Uncharacterized protein</fullName>
    </submittedName>
</protein>
<evidence type="ECO:0000313" key="8">
    <source>
        <dbReference type="Proteomes" id="UP000447873"/>
    </source>
</evidence>
<dbReference type="Gene3D" id="1.10.10.200">
    <property type="match status" value="1"/>
</dbReference>
<dbReference type="InterPro" id="IPR048300">
    <property type="entry name" value="TACO1_YebC-like_2nd/3rd_dom"/>
</dbReference>
<comment type="subcellular location">
    <subcellularLocation>
        <location evidence="1">Mitochondrion</location>
    </subcellularLocation>
</comment>
<dbReference type="InterPro" id="IPR002876">
    <property type="entry name" value="Transcrip_reg_TACO1-like"/>
</dbReference>
<dbReference type="Proteomes" id="UP000433883">
    <property type="component" value="Unassembled WGS sequence"/>
</dbReference>
<dbReference type="PANTHER" id="PTHR12532">
    <property type="entry name" value="TRANSLATIONAL ACTIVATOR OF CYTOCHROME C OXIDASE 1"/>
    <property type="match status" value="1"/>
</dbReference>